<dbReference type="Proteomes" id="UP000185628">
    <property type="component" value="Unassembled WGS sequence"/>
</dbReference>
<evidence type="ECO:0000256" key="1">
    <source>
        <dbReference type="ARBA" id="ARBA00022553"/>
    </source>
</evidence>
<feature type="compositionally biased region" description="Basic and acidic residues" evidence="3">
    <location>
        <begin position="200"/>
        <end position="209"/>
    </location>
</feature>
<dbReference type="SUPFAM" id="SSF53649">
    <property type="entry name" value="Alkaline phosphatase-like"/>
    <property type="match status" value="1"/>
</dbReference>
<dbReference type="Gene3D" id="3.40.720.10">
    <property type="entry name" value="Alkaline Phosphatase, subunit A"/>
    <property type="match status" value="1"/>
</dbReference>
<dbReference type="PANTHER" id="PTHR11596:SF5">
    <property type="entry name" value="ALKALINE PHOSPHATASE"/>
    <property type="match status" value="1"/>
</dbReference>
<dbReference type="AlphaFoldDB" id="A0A1Q5Q005"/>
<keyword evidence="1" id="KW-0597">Phosphoprotein</keyword>
<evidence type="ECO:0000313" key="5">
    <source>
        <dbReference type="EMBL" id="OKL53211.1"/>
    </source>
</evidence>
<dbReference type="STRING" id="208480.SAMN02910418_00821"/>
<keyword evidence="2" id="KW-0460">Magnesium</keyword>
<proteinExistence type="predicted"/>
<gene>
    <name evidence="5" type="ORF">BSZ39_10650</name>
</gene>
<feature type="compositionally biased region" description="Acidic residues" evidence="3">
    <location>
        <begin position="168"/>
        <end position="199"/>
    </location>
</feature>
<keyword evidence="4" id="KW-0472">Membrane</keyword>
<evidence type="ECO:0000256" key="4">
    <source>
        <dbReference type="SAM" id="Phobius"/>
    </source>
</evidence>
<feature type="binding site" evidence="2">
    <location>
        <position position="32"/>
    </location>
    <ligand>
        <name>Mg(2+)</name>
        <dbReference type="ChEBI" id="CHEBI:18420"/>
    </ligand>
</feature>
<feature type="binding site" evidence="2">
    <location>
        <position position="82"/>
    </location>
    <ligand>
        <name>Zn(2+)</name>
        <dbReference type="ChEBI" id="CHEBI:29105"/>
        <label>2</label>
    </ligand>
</feature>
<comment type="caution">
    <text evidence="5">The sequence shown here is derived from an EMBL/GenBank/DDBJ whole genome shotgun (WGS) entry which is preliminary data.</text>
</comment>
<evidence type="ECO:0000256" key="2">
    <source>
        <dbReference type="PIRSR" id="PIRSR601952-2"/>
    </source>
</evidence>
<keyword evidence="2" id="KW-0479">Metal-binding</keyword>
<dbReference type="InterPro" id="IPR017850">
    <property type="entry name" value="Alkaline_phosphatase_core_sf"/>
</dbReference>
<evidence type="ECO:0008006" key="7">
    <source>
        <dbReference type="Google" id="ProtNLM"/>
    </source>
</evidence>
<keyword evidence="4" id="KW-0812">Transmembrane</keyword>
<dbReference type="GO" id="GO:0046872">
    <property type="term" value="F:metal ion binding"/>
    <property type="evidence" value="ECO:0007669"/>
    <property type="project" value="UniProtKB-KW"/>
</dbReference>
<comment type="cofactor">
    <cofactor evidence="2">
        <name>Mg(2+)</name>
        <dbReference type="ChEBI" id="CHEBI:18420"/>
    </cofactor>
    <text evidence="2">Binds 1 Mg(2+) ion.</text>
</comment>
<feature type="binding site" evidence="2">
    <location>
        <position position="37"/>
    </location>
    <ligand>
        <name>Zn(2+)</name>
        <dbReference type="ChEBI" id="CHEBI:29105"/>
        <label>2</label>
    </ligand>
</feature>
<feature type="region of interest" description="Disordered" evidence="3">
    <location>
        <begin position="164"/>
        <end position="226"/>
    </location>
</feature>
<comment type="cofactor">
    <cofactor evidence="2">
        <name>Zn(2+)</name>
        <dbReference type="ChEBI" id="CHEBI:29105"/>
    </cofactor>
    <text evidence="2">Binds 2 Zn(2+) ions.</text>
</comment>
<dbReference type="GO" id="GO:0004035">
    <property type="term" value="F:alkaline phosphatase activity"/>
    <property type="evidence" value="ECO:0007669"/>
    <property type="project" value="TreeGrafter"/>
</dbReference>
<feature type="binding site" evidence="2">
    <location>
        <position position="83"/>
    </location>
    <ligand>
        <name>Zn(2+)</name>
        <dbReference type="ChEBI" id="CHEBI:29105"/>
        <label>2</label>
    </ligand>
</feature>
<organism evidence="5 6">
    <name type="scientific">Bowdeniella nasicola</name>
    <dbReference type="NCBI Taxonomy" id="208480"/>
    <lineage>
        <taxon>Bacteria</taxon>
        <taxon>Bacillati</taxon>
        <taxon>Actinomycetota</taxon>
        <taxon>Actinomycetes</taxon>
        <taxon>Actinomycetales</taxon>
        <taxon>Actinomycetaceae</taxon>
        <taxon>Bowdeniella</taxon>
    </lineage>
</organism>
<evidence type="ECO:0000256" key="3">
    <source>
        <dbReference type="SAM" id="MobiDB-lite"/>
    </source>
</evidence>
<dbReference type="EMBL" id="MQVR01000077">
    <property type="protein sequence ID" value="OKL53211.1"/>
    <property type="molecule type" value="Genomic_DNA"/>
</dbReference>
<feature type="transmembrane region" description="Helical" evidence="4">
    <location>
        <begin position="230"/>
        <end position="248"/>
    </location>
</feature>
<keyword evidence="6" id="KW-1185">Reference proteome</keyword>
<keyword evidence="4" id="KW-1133">Transmembrane helix</keyword>
<reference evidence="6" key="1">
    <citation type="submission" date="2016-12" db="EMBL/GenBank/DDBJ databases">
        <authorList>
            <person name="Meng X."/>
        </authorList>
    </citation>
    <scope>NUCLEOTIDE SEQUENCE [LARGE SCALE GENOMIC DNA]</scope>
    <source>
        <strain evidence="6">DSM 19116</strain>
    </source>
</reference>
<protein>
    <recommendedName>
        <fullName evidence="7">Alkaline phosphatase</fullName>
    </recommendedName>
</protein>
<keyword evidence="2" id="KW-0862">Zinc</keyword>
<dbReference type="InterPro" id="IPR001952">
    <property type="entry name" value="Alkaline_phosphatase"/>
</dbReference>
<sequence>MPNNDVPNLPTLTAGALNVLDNNKDGFFLMVEGGAIDWTGHANDEVRNIEETVDFFKSVETVSKWVETNSSWDETLVIVTADHETGYLVGPNSDPAFDAISGNQGEVPKLSWHSGDHTNMLVPVFFKGAGAATLAAQATGKDPVRGDFLDNTALANFLLEDLWRVTEPTEEPTEELTEAPTEEPTEAPTEEPTEAPTEEPTEKPSHDAKPLPVNPKKPGNPTMPVTGGEIIMLALLASGLIGSGVALVRRRQEA</sequence>
<dbReference type="Pfam" id="PF00245">
    <property type="entry name" value="Alk_phosphatase"/>
    <property type="match status" value="1"/>
</dbReference>
<evidence type="ECO:0000313" key="6">
    <source>
        <dbReference type="Proteomes" id="UP000185628"/>
    </source>
</evidence>
<feature type="binding site" evidence="2">
    <location>
        <position position="41"/>
    </location>
    <ligand>
        <name>Zn(2+)</name>
        <dbReference type="ChEBI" id="CHEBI:29105"/>
        <label>2</label>
    </ligand>
</feature>
<name>A0A1Q5Q005_9ACTO</name>
<accession>A0A1Q5Q005</accession>
<dbReference type="PANTHER" id="PTHR11596">
    <property type="entry name" value="ALKALINE PHOSPHATASE"/>
    <property type="match status" value="1"/>
</dbReference>
<dbReference type="RefSeq" id="WP_073717315.1">
    <property type="nucleotide sequence ID" value="NZ_MQVR01000077.1"/>
</dbReference>